<name>H0UJA4_9BACT</name>
<dbReference type="RefSeq" id="WP_008520364.1">
    <property type="nucleotide sequence ID" value="NZ_CM001376.1"/>
</dbReference>
<keyword evidence="2" id="KW-1185">Reference proteome</keyword>
<gene>
    <name evidence="1" type="ORF">JonanDRAFT_0427</name>
</gene>
<proteinExistence type="predicted"/>
<evidence type="ECO:0000313" key="1">
    <source>
        <dbReference type="EMBL" id="EHM12837.1"/>
    </source>
</evidence>
<dbReference type="Proteomes" id="UP000003806">
    <property type="component" value="Chromosome"/>
</dbReference>
<reference evidence="1 2" key="1">
    <citation type="submission" date="2011-11" db="EMBL/GenBank/DDBJ databases">
        <title>The Noncontiguous Finished genome of Jonquetella anthropi DSM 22815.</title>
        <authorList>
            <consortium name="US DOE Joint Genome Institute (JGI-PGF)"/>
            <person name="Lucas S."/>
            <person name="Copeland A."/>
            <person name="Lapidus A."/>
            <person name="Glavina del Rio T."/>
            <person name="Dalin E."/>
            <person name="Tice H."/>
            <person name="Bruce D."/>
            <person name="Goodwin L."/>
            <person name="Pitluck S."/>
            <person name="Peters L."/>
            <person name="Mikhailova N."/>
            <person name="Held B."/>
            <person name="Kyrpides N."/>
            <person name="Mavromatis K."/>
            <person name="Ivanova N."/>
            <person name="Markowitz V."/>
            <person name="Cheng J.-F."/>
            <person name="Hugenholtz P."/>
            <person name="Woyke T."/>
            <person name="Wu D."/>
            <person name="Gronow S."/>
            <person name="Wellnitz S."/>
            <person name="Brambilla E."/>
            <person name="Klenk H.-P."/>
            <person name="Eisen J.A."/>
        </authorList>
    </citation>
    <scope>NUCLEOTIDE SEQUENCE [LARGE SCALE GENOMIC DNA]</scope>
    <source>
        <strain evidence="1 2">DSM 22815</strain>
    </source>
</reference>
<accession>H0UJA4</accession>
<protein>
    <submittedName>
        <fullName evidence="1">Uncharacterized protein</fullName>
    </submittedName>
</protein>
<evidence type="ECO:0000313" key="2">
    <source>
        <dbReference type="Proteomes" id="UP000003806"/>
    </source>
</evidence>
<dbReference type="AlphaFoldDB" id="H0UJA4"/>
<organism evidence="1 2">
    <name type="scientific">Jonquetella anthropi DSM 22815</name>
    <dbReference type="NCBI Taxonomy" id="885272"/>
    <lineage>
        <taxon>Bacteria</taxon>
        <taxon>Thermotogati</taxon>
        <taxon>Synergistota</taxon>
        <taxon>Synergistia</taxon>
        <taxon>Synergistales</taxon>
        <taxon>Dethiosulfovibrionaceae</taxon>
        <taxon>Jonquetella</taxon>
    </lineage>
</organism>
<sequence>MPFQPELERSPSRDALRVLLRLLAPRPEASFLMKWRKPDGRWTVLVVDRSLPPSEGALMLLADRQGWRTSRKGGGPVPANFWGVVTWLLDRP</sequence>
<dbReference type="HOGENOM" id="CLU_2353687_0_0_0"/>
<dbReference type="STRING" id="885272.JonanDRAFT_0427"/>
<dbReference type="EMBL" id="CM001376">
    <property type="protein sequence ID" value="EHM12837.1"/>
    <property type="molecule type" value="Genomic_DNA"/>
</dbReference>